<dbReference type="Proteomes" id="UP000444721">
    <property type="component" value="Unassembled WGS sequence"/>
</dbReference>
<dbReference type="SUPFAM" id="SSF64356">
    <property type="entry name" value="SNARE-like"/>
    <property type="match status" value="1"/>
</dbReference>
<evidence type="ECO:0000313" key="2">
    <source>
        <dbReference type="Proteomes" id="UP000444721"/>
    </source>
</evidence>
<dbReference type="AlphaFoldDB" id="A0A6A5BY94"/>
<proteinExistence type="predicted"/>
<dbReference type="VEuPathDB" id="AmoebaDB:NfTy_056110"/>
<gene>
    <name evidence="1" type="ORF">FDP41_002850</name>
</gene>
<evidence type="ECO:0008006" key="3">
    <source>
        <dbReference type="Google" id="ProtNLM"/>
    </source>
</evidence>
<reference evidence="1 2" key="1">
    <citation type="journal article" date="2019" name="Sci. Rep.">
        <title>Nanopore sequencing improves the draft genome of the human pathogenic amoeba Naegleria fowleri.</title>
        <authorList>
            <person name="Liechti N."/>
            <person name="Schurch N."/>
            <person name="Bruggmann R."/>
            <person name="Wittwer M."/>
        </authorList>
    </citation>
    <scope>NUCLEOTIDE SEQUENCE [LARGE SCALE GENOMIC DNA]</scope>
    <source>
        <strain evidence="1 2">ATCC 30894</strain>
    </source>
</reference>
<name>A0A6A5BY94_NAEFO</name>
<accession>A0A6A5BY94</accession>
<dbReference type="InterPro" id="IPR011012">
    <property type="entry name" value="Longin-like_dom_sf"/>
</dbReference>
<evidence type="ECO:0000313" key="1">
    <source>
        <dbReference type="EMBL" id="KAF0978335.1"/>
    </source>
</evidence>
<keyword evidence="2" id="KW-1185">Reference proteome</keyword>
<dbReference type="GeneID" id="68110068"/>
<dbReference type="Gene3D" id="3.30.450.60">
    <property type="match status" value="1"/>
</dbReference>
<dbReference type="InterPro" id="IPR036047">
    <property type="entry name" value="F-box-like_dom_sf"/>
</dbReference>
<sequence>MSSLDDLVLSKILGFLSMSDFRNSQPFLVCKHWHKFMNSEHFALMYLENQWYLNREQKQVLKDVDQICHHILMKLNNQNKYCQRRFYQCQDHYYLSELKRIYAFFILDRFGNELFFRNFNLVPLGDPVRHCLIKQKIISCFVENVIDVSEIYHVKPIFHSKGRLFVFISKQDLHLVVVSNSIRNNAMEMICLLYKMHDLMCKLLGTPLQTNTIPLNYSLLWQLVDEMICLGITENTNENALKSILEESLAKNGSSSPKDRLVSFLYFLIIAQ</sequence>
<dbReference type="VEuPathDB" id="AmoebaDB:NF0113480"/>
<dbReference type="EMBL" id="VFQX01000030">
    <property type="protein sequence ID" value="KAF0978335.1"/>
    <property type="molecule type" value="Genomic_DNA"/>
</dbReference>
<dbReference type="RefSeq" id="XP_044563048.1">
    <property type="nucleotide sequence ID" value="XM_044706090.1"/>
</dbReference>
<dbReference type="SUPFAM" id="SSF81383">
    <property type="entry name" value="F-box domain"/>
    <property type="match status" value="1"/>
</dbReference>
<dbReference type="VEuPathDB" id="AmoebaDB:FDP41_002850"/>
<organism evidence="1 2">
    <name type="scientific">Naegleria fowleri</name>
    <name type="common">Brain eating amoeba</name>
    <dbReference type="NCBI Taxonomy" id="5763"/>
    <lineage>
        <taxon>Eukaryota</taxon>
        <taxon>Discoba</taxon>
        <taxon>Heterolobosea</taxon>
        <taxon>Tetramitia</taxon>
        <taxon>Eutetramitia</taxon>
        <taxon>Vahlkampfiidae</taxon>
        <taxon>Naegleria</taxon>
    </lineage>
</organism>
<dbReference type="OrthoDB" id="10471370at2759"/>
<protein>
    <recommendedName>
        <fullName evidence="3">F-box domain-containing protein</fullName>
    </recommendedName>
</protein>
<comment type="caution">
    <text evidence="1">The sequence shown here is derived from an EMBL/GenBank/DDBJ whole genome shotgun (WGS) entry which is preliminary data.</text>
</comment>